<protein>
    <submittedName>
        <fullName evidence="2">Uncharacterized protein</fullName>
    </submittedName>
</protein>
<accession>A0ABM3RT24</accession>
<keyword evidence="1" id="KW-1185">Reference proteome</keyword>
<evidence type="ECO:0000313" key="1">
    <source>
        <dbReference type="Proteomes" id="UP000813463"/>
    </source>
</evidence>
<dbReference type="PANTHER" id="PTHR33265:SF8">
    <property type="entry name" value="AVR9_CF-9 RAPIDLY ELICITED PROTEIN 146"/>
    <property type="match status" value="1"/>
</dbReference>
<gene>
    <name evidence="2" type="primary">LOC130472258</name>
</gene>
<proteinExistence type="predicted"/>
<evidence type="ECO:0000313" key="2">
    <source>
        <dbReference type="RefSeq" id="XP_056698763.1"/>
    </source>
</evidence>
<dbReference type="RefSeq" id="XP_056698763.1">
    <property type="nucleotide sequence ID" value="XM_056842785.1"/>
</dbReference>
<dbReference type="GeneID" id="130472258"/>
<reference evidence="2" key="2">
    <citation type="submission" date="2025-08" db="UniProtKB">
        <authorList>
            <consortium name="RefSeq"/>
        </authorList>
    </citation>
    <scope>IDENTIFICATION</scope>
    <source>
        <tissue evidence="2">Leaf</tissue>
    </source>
</reference>
<dbReference type="Pfam" id="PF05553">
    <property type="entry name" value="DUF761"/>
    <property type="match status" value="1"/>
</dbReference>
<name>A0ABM3RT24_SPIOL</name>
<dbReference type="PANTHER" id="PTHR33265">
    <property type="entry name" value="AVR9/CF-9 RAPIDLY ELICITED PROTEIN-RELATED"/>
    <property type="match status" value="1"/>
</dbReference>
<dbReference type="InterPro" id="IPR008480">
    <property type="entry name" value="DUF761_pln"/>
</dbReference>
<reference evidence="1" key="1">
    <citation type="journal article" date="2021" name="Nat. Commun.">
        <title>Genomic analyses provide insights into spinach domestication and the genetic basis of agronomic traits.</title>
        <authorList>
            <person name="Cai X."/>
            <person name="Sun X."/>
            <person name="Xu C."/>
            <person name="Sun H."/>
            <person name="Wang X."/>
            <person name="Ge C."/>
            <person name="Zhang Z."/>
            <person name="Wang Q."/>
            <person name="Fei Z."/>
            <person name="Jiao C."/>
            <person name="Wang Q."/>
        </authorList>
    </citation>
    <scope>NUCLEOTIDE SEQUENCE [LARGE SCALE GENOMIC DNA]</scope>
    <source>
        <strain evidence="1">cv. Varoflay</strain>
    </source>
</reference>
<dbReference type="Proteomes" id="UP000813463">
    <property type="component" value="Chromosome 4"/>
</dbReference>
<organism evidence="1 2">
    <name type="scientific">Spinacia oleracea</name>
    <name type="common">Spinach</name>
    <dbReference type="NCBI Taxonomy" id="3562"/>
    <lineage>
        <taxon>Eukaryota</taxon>
        <taxon>Viridiplantae</taxon>
        <taxon>Streptophyta</taxon>
        <taxon>Embryophyta</taxon>
        <taxon>Tracheophyta</taxon>
        <taxon>Spermatophyta</taxon>
        <taxon>Magnoliopsida</taxon>
        <taxon>eudicotyledons</taxon>
        <taxon>Gunneridae</taxon>
        <taxon>Pentapetalae</taxon>
        <taxon>Caryophyllales</taxon>
        <taxon>Chenopodiaceae</taxon>
        <taxon>Chenopodioideae</taxon>
        <taxon>Anserineae</taxon>
        <taxon>Spinacia</taxon>
    </lineage>
</organism>
<sequence length="195" mass="22641">MEQNVQVVTKKLWHVVRVAFFMVRKNMSKRKLLLDLKYLTMKRPKLAGKLYAGKLAHHHRPSGAYECNCTNTPSNPNYFAFQFNNNERAHKNKDYTSSPIYEEVEECEIHAVNKVLEMIMTPNSQIDDIEGSPLPYFYSPVLDGFGLGRTPIVRVTDSPYPLHDNEVGNYKVDEAAEEFIQRFYNHLKQQKITDV</sequence>